<reference evidence="3 4" key="1">
    <citation type="submission" date="2017-05" db="EMBL/GenBank/DDBJ databases">
        <title>Genome of assembly of the Bengalese finch, Lonchura striata domestica.</title>
        <authorList>
            <person name="Colquitt B.M."/>
            <person name="Brainard M.S."/>
        </authorList>
    </citation>
    <scope>NUCLEOTIDE SEQUENCE [LARGE SCALE GENOMIC DNA]</scope>
    <source>
        <strain evidence="3">White83orange57</strain>
    </source>
</reference>
<keyword evidence="1" id="KW-0677">Repeat</keyword>
<evidence type="ECO:0000313" key="4">
    <source>
        <dbReference type="Proteomes" id="UP000197619"/>
    </source>
</evidence>
<sequence length="67" mass="7504">MMQEKVERLLAQKSYEHLAKIRVAREAAPECSCPPGPPGKRGKRGRRGETGPPVSTVIHCWFFQNQG</sequence>
<proteinExistence type="predicted"/>
<evidence type="ECO:0000256" key="1">
    <source>
        <dbReference type="ARBA" id="ARBA00022737"/>
    </source>
</evidence>
<dbReference type="Proteomes" id="UP000197619">
    <property type="component" value="Unassembled WGS sequence"/>
</dbReference>
<dbReference type="PANTHER" id="PTHR37456">
    <property type="entry name" value="SI:CH211-266K2.1"/>
    <property type="match status" value="1"/>
</dbReference>
<dbReference type="InterPro" id="IPR050938">
    <property type="entry name" value="Collagen_Structural_Proteins"/>
</dbReference>
<comment type="caution">
    <text evidence="3">The sequence shown here is derived from an EMBL/GenBank/DDBJ whole genome shotgun (WGS) entry which is preliminary data.</text>
</comment>
<accession>A0A218UU53</accession>
<evidence type="ECO:0000313" key="3">
    <source>
        <dbReference type="EMBL" id="OWK57156.1"/>
    </source>
</evidence>
<protein>
    <submittedName>
        <fullName evidence="3">Uncharacterized protein</fullName>
    </submittedName>
</protein>
<keyword evidence="4" id="KW-1185">Reference proteome</keyword>
<dbReference type="PANTHER" id="PTHR37456:SF3">
    <property type="entry name" value="COLLAGEN ALPHA-1(XXV) CHAIN"/>
    <property type="match status" value="1"/>
</dbReference>
<evidence type="ECO:0000256" key="2">
    <source>
        <dbReference type="SAM" id="MobiDB-lite"/>
    </source>
</evidence>
<name>A0A218UU53_9PASE</name>
<dbReference type="EMBL" id="MUZQ01000131">
    <property type="protein sequence ID" value="OWK57156.1"/>
    <property type="molecule type" value="Genomic_DNA"/>
</dbReference>
<feature type="non-terminal residue" evidence="3">
    <location>
        <position position="67"/>
    </location>
</feature>
<feature type="region of interest" description="Disordered" evidence="2">
    <location>
        <begin position="27"/>
        <end position="52"/>
    </location>
</feature>
<dbReference type="AlphaFoldDB" id="A0A218UU53"/>
<gene>
    <name evidence="3" type="ORF">RLOC_00004758</name>
</gene>
<dbReference type="Gene3D" id="1.20.5.320">
    <property type="entry name" value="6-Phosphogluconate Dehydrogenase, domain 3"/>
    <property type="match status" value="1"/>
</dbReference>
<organism evidence="3 4">
    <name type="scientific">Lonchura striata</name>
    <name type="common">white-rumped munia</name>
    <dbReference type="NCBI Taxonomy" id="40157"/>
    <lineage>
        <taxon>Eukaryota</taxon>
        <taxon>Metazoa</taxon>
        <taxon>Chordata</taxon>
        <taxon>Craniata</taxon>
        <taxon>Vertebrata</taxon>
        <taxon>Euteleostomi</taxon>
        <taxon>Archelosauria</taxon>
        <taxon>Archosauria</taxon>
        <taxon>Dinosauria</taxon>
        <taxon>Saurischia</taxon>
        <taxon>Theropoda</taxon>
        <taxon>Coelurosauria</taxon>
        <taxon>Aves</taxon>
        <taxon>Neognathae</taxon>
        <taxon>Neoaves</taxon>
        <taxon>Telluraves</taxon>
        <taxon>Australaves</taxon>
        <taxon>Passeriformes</taxon>
        <taxon>Passeroidea</taxon>
        <taxon>Estrildidae</taxon>
        <taxon>Estrildinae</taxon>
        <taxon>Lonchura</taxon>
    </lineage>
</organism>